<sequence length="186" mass="20129">MSGYFLAAVVILFINLLPAFAPPTWAVLLYFVFTQNLNPWGLILIGLICATAGRAGLALYFRKLAFLFPDKFLANMKSLASLVEASRGKLTALLAIFFFSPGSSAQLFEAAGMIKGVRLKPLLLVFAAGRSVSYTFYVFGAQKIHGSSLGEVMGRYMTSPQAIIAQVAFIVGLVVLGNVNWSRPKP</sequence>
<organism evidence="6">
    <name type="scientific">freshwater metagenome</name>
    <dbReference type="NCBI Taxonomy" id="449393"/>
    <lineage>
        <taxon>unclassified sequences</taxon>
        <taxon>metagenomes</taxon>
        <taxon>ecological metagenomes</taxon>
    </lineage>
</organism>
<evidence type="ECO:0000313" key="5">
    <source>
        <dbReference type="EMBL" id="CAB4920780.1"/>
    </source>
</evidence>
<evidence type="ECO:0000313" key="6">
    <source>
        <dbReference type="EMBL" id="CAB5057161.1"/>
    </source>
</evidence>
<proteinExistence type="predicted"/>
<dbReference type="EMBL" id="CAFBLE010000004">
    <property type="protein sequence ID" value="CAB4864589.1"/>
    <property type="molecule type" value="Genomic_DNA"/>
</dbReference>
<feature type="transmembrane region" description="Helical" evidence="1">
    <location>
        <begin position="40"/>
        <end position="61"/>
    </location>
</feature>
<evidence type="ECO:0000313" key="3">
    <source>
        <dbReference type="EMBL" id="CAB4740880.1"/>
    </source>
</evidence>
<protein>
    <submittedName>
        <fullName evidence="6">Unannotated protein</fullName>
    </submittedName>
</protein>
<gene>
    <name evidence="2" type="ORF">UFOPK2289_00408</name>
    <name evidence="3" type="ORF">UFOPK2822_00177</name>
    <name evidence="4" type="ORF">UFOPK3346_00671</name>
    <name evidence="5" type="ORF">UFOPK3670_00648</name>
    <name evidence="6" type="ORF">UFOPK4308_00714</name>
</gene>
<evidence type="ECO:0000256" key="1">
    <source>
        <dbReference type="SAM" id="Phobius"/>
    </source>
</evidence>
<evidence type="ECO:0000313" key="2">
    <source>
        <dbReference type="EMBL" id="CAB4659657.1"/>
    </source>
</evidence>
<dbReference type="EMBL" id="CAFBMV010000004">
    <property type="protein sequence ID" value="CAB4920780.1"/>
    <property type="molecule type" value="Genomic_DNA"/>
</dbReference>
<dbReference type="EMBL" id="CAEZZC010000002">
    <property type="protein sequence ID" value="CAB4740880.1"/>
    <property type="molecule type" value="Genomic_DNA"/>
</dbReference>
<keyword evidence="1" id="KW-0812">Transmembrane</keyword>
<dbReference type="AlphaFoldDB" id="A0A6J7TU55"/>
<name>A0A6J7TU55_9ZZZZ</name>
<keyword evidence="1" id="KW-0472">Membrane</keyword>
<evidence type="ECO:0000313" key="4">
    <source>
        <dbReference type="EMBL" id="CAB4864589.1"/>
    </source>
</evidence>
<dbReference type="EMBL" id="CAFBQL010000004">
    <property type="protein sequence ID" value="CAB5057161.1"/>
    <property type="molecule type" value="Genomic_DNA"/>
</dbReference>
<reference evidence="6" key="1">
    <citation type="submission" date="2020-05" db="EMBL/GenBank/DDBJ databases">
        <authorList>
            <person name="Chiriac C."/>
            <person name="Salcher M."/>
            <person name="Ghai R."/>
            <person name="Kavagutti S V."/>
        </authorList>
    </citation>
    <scope>NUCLEOTIDE SEQUENCE</scope>
</reference>
<keyword evidence="1" id="KW-1133">Transmembrane helix</keyword>
<feature type="transmembrane region" description="Helical" evidence="1">
    <location>
        <begin position="122"/>
        <end position="142"/>
    </location>
</feature>
<feature type="transmembrane region" description="Helical" evidence="1">
    <location>
        <begin position="162"/>
        <end position="181"/>
    </location>
</feature>
<feature type="transmembrane region" description="Helical" evidence="1">
    <location>
        <begin position="6"/>
        <end position="33"/>
    </location>
</feature>
<dbReference type="EMBL" id="CAEZWT010000007">
    <property type="protein sequence ID" value="CAB4659657.1"/>
    <property type="molecule type" value="Genomic_DNA"/>
</dbReference>
<accession>A0A6J7TU55</accession>